<feature type="transmembrane region" description="Helical" evidence="3">
    <location>
        <begin position="20"/>
        <end position="41"/>
    </location>
</feature>
<sequence>MTPPTGPRKRPGPLTRAVGVLGELLLTLGALGLLFVLWEVWWTGLGADAERDQAAGDLFAHLETLDDDEDSAGSDQGSATPGAERIYELADDTEVIGMLYIPRLEEDGTLPIREGVGPESIDRIAVGHYPTTQMPGEPGNFALAGHRDIYGRILFDQDQLTAGDRIYVQSPDGYFTYEVTESYVVPPDRVEVLEPLPGEPGEDPGEDAVLTLTTCDPPYVASDRLITHAELVDSVPLSDGPPEAISQRVEAAAASGQGPSLERED</sequence>
<dbReference type="Proteomes" id="UP001251870">
    <property type="component" value="Unassembled WGS sequence"/>
</dbReference>
<keyword evidence="3" id="KW-0472">Membrane</keyword>
<keyword evidence="3" id="KW-0812">Transmembrane</keyword>
<dbReference type="InterPro" id="IPR042003">
    <property type="entry name" value="Sortase_E"/>
</dbReference>
<feature type="region of interest" description="Disordered" evidence="2">
    <location>
        <begin position="65"/>
        <end position="85"/>
    </location>
</feature>
<gene>
    <name evidence="4" type="ORF">RIL96_10980</name>
</gene>
<name>A0ABU2DUB7_9MICC</name>
<dbReference type="InterPro" id="IPR005754">
    <property type="entry name" value="Sortase"/>
</dbReference>
<feature type="region of interest" description="Disordered" evidence="2">
    <location>
        <begin position="237"/>
        <end position="265"/>
    </location>
</feature>
<organism evidence="4 5">
    <name type="scientific">Nesterenkonia aerolata</name>
    <dbReference type="NCBI Taxonomy" id="3074079"/>
    <lineage>
        <taxon>Bacteria</taxon>
        <taxon>Bacillati</taxon>
        <taxon>Actinomycetota</taxon>
        <taxon>Actinomycetes</taxon>
        <taxon>Micrococcales</taxon>
        <taxon>Micrococcaceae</taxon>
        <taxon>Nesterenkonia</taxon>
    </lineage>
</organism>
<evidence type="ECO:0000313" key="5">
    <source>
        <dbReference type="Proteomes" id="UP001251870"/>
    </source>
</evidence>
<keyword evidence="3" id="KW-1133">Transmembrane helix</keyword>
<evidence type="ECO:0000256" key="3">
    <source>
        <dbReference type="SAM" id="Phobius"/>
    </source>
</evidence>
<keyword evidence="1" id="KW-0378">Hydrolase</keyword>
<dbReference type="Gene3D" id="2.40.260.10">
    <property type="entry name" value="Sortase"/>
    <property type="match status" value="1"/>
</dbReference>
<comment type="caution">
    <text evidence="4">The sequence shown here is derived from an EMBL/GenBank/DDBJ whole genome shotgun (WGS) entry which is preliminary data.</text>
</comment>
<proteinExistence type="predicted"/>
<dbReference type="NCBIfam" id="TIGR01076">
    <property type="entry name" value="sortase_fam"/>
    <property type="match status" value="1"/>
</dbReference>
<dbReference type="SUPFAM" id="SSF63817">
    <property type="entry name" value="Sortase"/>
    <property type="match status" value="1"/>
</dbReference>
<dbReference type="EMBL" id="JAVKGR010000016">
    <property type="protein sequence ID" value="MDR8020088.1"/>
    <property type="molecule type" value="Genomic_DNA"/>
</dbReference>
<dbReference type="InterPro" id="IPR053465">
    <property type="entry name" value="Sortase_Class_E"/>
</dbReference>
<dbReference type="RefSeq" id="WP_310549070.1">
    <property type="nucleotide sequence ID" value="NZ_JAVKGR010000016.1"/>
</dbReference>
<dbReference type="InterPro" id="IPR023365">
    <property type="entry name" value="Sortase_dom-sf"/>
</dbReference>
<protein>
    <submittedName>
        <fullName evidence="4">Class E sortase</fullName>
    </submittedName>
</protein>
<accession>A0ABU2DUB7</accession>
<evidence type="ECO:0000313" key="4">
    <source>
        <dbReference type="EMBL" id="MDR8020088.1"/>
    </source>
</evidence>
<evidence type="ECO:0000256" key="2">
    <source>
        <dbReference type="SAM" id="MobiDB-lite"/>
    </source>
</evidence>
<keyword evidence="5" id="KW-1185">Reference proteome</keyword>
<dbReference type="Pfam" id="PF04203">
    <property type="entry name" value="Sortase"/>
    <property type="match status" value="1"/>
</dbReference>
<reference evidence="4 5" key="1">
    <citation type="submission" date="2023-09" db="EMBL/GenBank/DDBJ databases">
        <title>Description of three actinobacteria isolated from air of manufacturing shop in a pharmaceutical factory.</title>
        <authorList>
            <person name="Zhang D.-F."/>
        </authorList>
    </citation>
    <scope>NUCLEOTIDE SEQUENCE [LARGE SCALE GENOMIC DNA]</scope>
    <source>
        <strain evidence="4 5">LY-0111</strain>
    </source>
</reference>
<dbReference type="NCBIfam" id="NF033747">
    <property type="entry name" value="class_E_sortase"/>
    <property type="match status" value="1"/>
</dbReference>
<dbReference type="CDD" id="cd05830">
    <property type="entry name" value="Sortase_E"/>
    <property type="match status" value="1"/>
</dbReference>
<evidence type="ECO:0000256" key="1">
    <source>
        <dbReference type="ARBA" id="ARBA00022801"/>
    </source>
</evidence>